<keyword evidence="2 4" id="KW-0479">Metal-binding</keyword>
<evidence type="ECO:0000313" key="6">
    <source>
        <dbReference type="EMBL" id="CUA81146.1"/>
    </source>
</evidence>
<organism evidence="6 7">
    <name type="scientific">Anoxybacillus suryakundensis</name>
    <dbReference type="NCBI Taxonomy" id="1325335"/>
    <lineage>
        <taxon>Bacteria</taxon>
        <taxon>Bacillati</taxon>
        <taxon>Bacillota</taxon>
        <taxon>Bacilli</taxon>
        <taxon>Bacillales</taxon>
        <taxon>Anoxybacillaceae</taxon>
        <taxon>Anoxybacillus</taxon>
    </lineage>
</organism>
<feature type="domain" description="SprT-like" evidence="5">
    <location>
        <begin position="4"/>
        <end position="147"/>
    </location>
</feature>
<dbReference type="OrthoDB" id="9799909at2"/>
<dbReference type="Proteomes" id="UP000182738">
    <property type="component" value="Unassembled WGS sequence"/>
</dbReference>
<evidence type="ECO:0000256" key="1">
    <source>
        <dbReference type="ARBA" id="ARBA00022490"/>
    </source>
</evidence>
<evidence type="ECO:0000259" key="5">
    <source>
        <dbReference type="SMART" id="SM00731"/>
    </source>
</evidence>
<reference evidence="7" key="1">
    <citation type="submission" date="2015-08" db="EMBL/GenBank/DDBJ databases">
        <authorList>
            <person name="Varghese N."/>
        </authorList>
    </citation>
    <scope>NUCLEOTIDE SEQUENCE [LARGE SCALE GENOMIC DNA]</scope>
    <source>
        <strain evidence="7">DSM 27374</strain>
    </source>
</reference>
<evidence type="ECO:0000256" key="4">
    <source>
        <dbReference type="HAMAP-Rule" id="MF_00745"/>
    </source>
</evidence>
<dbReference type="SMART" id="SM00731">
    <property type="entry name" value="SprT"/>
    <property type="match status" value="1"/>
</dbReference>
<keyword evidence="3 4" id="KW-0862">Zinc</keyword>
<dbReference type="NCBIfam" id="NF003339">
    <property type="entry name" value="PRK04351.1"/>
    <property type="match status" value="1"/>
</dbReference>
<dbReference type="GO" id="GO:0006950">
    <property type="term" value="P:response to stress"/>
    <property type="evidence" value="ECO:0007669"/>
    <property type="project" value="UniProtKB-ARBA"/>
</dbReference>
<gene>
    <name evidence="6" type="ORF">Ga0061060_12229</name>
</gene>
<dbReference type="EMBL" id="CYGZ01000022">
    <property type="protein sequence ID" value="CUA81146.1"/>
    <property type="molecule type" value="Genomic_DNA"/>
</dbReference>
<feature type="binding site" evidence="4">
    <location>
        <position position="71"/>
    </location>
    <ligand>
        <name>Zn(2+)</name>
        <dbReference type="ChEBI" id="CHEBI:29105"/>
    </ligand>
</feature>
<dbReference type="GO" id="GO:0008237">
    <property type="term" value="F:metallopeptidase activity"/>
    <property type="evidence" value="ECO:0007669"/>
    <property type="project" value="UniProtKB-KW"/>
</dbReference>
<dbReference type="GO" id="GO:0005737">
    <property type="term" value="C:cytoplasm"/>
    <property type="evidence" value="ECO:0007669"/>
    <property type="project" value="UniProtKB-SubCell"/>
</dbReference>
<dbReference type="InterPro" id="IPR023524">
    <property type="entry name" value="Uncharacterised_SprT-like"/>
</dbReference>
<keyword evidence="1 4" id="KW-0963">Cytoplasm</keyword>
<keyword evidence="7" id="KW-1185">Reference proteome</keyword>
<dbReference type="InterPro" id="IPR006640">
    <property type="entry name" value="SprT-like_domain"/>
</dbReference>
<sequence>MNERELQALVERISLHVFHKPFRHRAIFNDRLRTTGGRYILSTHHIELNRKYYEQYGEEEFVQVIKHELCHYHLHLEGKGYRHRDRDFRELLKKVQAPRFCKPIVLPKKGKTYYYECTSCRYMYVRRKAIHTNRYVCGFCRGKLKKIKIEC</sequence>
<dbReference type="HAMAP" id="MF_00745">
    <property type="entry name" value="SprT_like"/>
    <property type="match status" value="1"/>
</dbReference>
<dbReference type="AlphaFoldDB" id="A0A0K6GRK5"/>
<feature type="binding site" evidence="4">
    <location>
        <position position="67"/>
    </location>
    <ligand>
        <name>Zn(2+)</name>
        <dbReference type="ChEBI" id="CHEBI:29105"/>
    </ligand>
</feature>
<comment type="similarity">
    <text evidence="4">Belongs to the SprT family.</text>
</comment>
<protein>
    <recommendedName>
        <fullName evidence="4">Protein SprT-like</fullName>
    </recommendedName>
</protein>
<evidence type="ECO:0000256" key="3">
    <source>
        <dbReference type="ARBA" id="ARBA00022833"/>
    </source>
</evidence>
<comment type="subcellular location">
    <subcellularLocation>
        <location evidence="4">Cytoplasm</location>
    </subcellularLocation>
</comment>
<keyword evidence="6" id="KW-0378">Hydrolase</keyword>
<keyword evidence="6" id="KW-0645">Protease</keyword>
<evidence type="ECO:0000313" key="7">
    <source>
        <dbReference type="Proteomes" id="UP000182738"/>
    </source>
</evidence>
<evidence type="ECO:0000256" key="2">
    <source>
        <dbReference type="ARBA" id="ARBA00022723"/>
    </source>
</evidence>
<comment type="cofactor">
    <cofactor evidence="4">
        <name>Zn(2+)</name>
        <dbReference type="ChEBI" id="CHEBI:29105"/>
    </cofactor>
    <text evidence="4">Binds 1 zinc ion.</text>
</comment>
<dbReference type="GO" id="GO:0008270">
    <property type="term" value="F:zinc ion binding"/>
    <property type="evidence" value="ECO:0007669"/>
    <property type="project" value="UniProtKB-UniRule"/>
</dbReference>
<dbReference type="GO" id="GO:0006508">
    <property type="term" value="P:proteolysis"/>
    <property type="evidence" value="ECO:0007669"/>
    <property type="project" value="UniProtKB-KW"/>
</dbReference>
<dbReference type="Pfam" id="PF10263">
    <property type="entry name" value="SprT-like"/>
    <property type="match status" value="1"/>
</dbReference>
<name>A0A0K6GRK5_9BACL</name>
<dbReference type="RefSeq" id="WP_055441977.1">
    <property type="nucleotide sequence ID" value="NZ_BAABDZ010000008.1"/>
</dbReference>
<proteinExistence type="inferred from homology"/>
<accession>A0A0K6GRK5</accession>
<feature type="active site" evidence="4">
    <location>
        <position position="68"/>
    </location>
</feature>
<keyword evidence="6" id="KW-0482">Metalloprotease</keyword>
<dbReference type="STRING" id="1325335.GCA_001418025_02458"/>